<dbReference type="SMART" id="SM00248">
    <property type="entry name" value="ANK"/>
    <property type="match status" value="4"/>
</dbReference>
<accession>H8XUH4</accession>
<dbReference type="HOGENOM" id="CLU_1358758_0_0_10"/>
<organism evidence="4 5">
    <name type="scientific">Flavobacterium indicum (strain DSM 17447 / CIP 109464 / GPTSA100-9)</name>
    <dbReference type="NCBI Taxonomy" id="1094466"/>
    <lineage>
        <taxon>Bacteria</taxon>
        <taxon>Pseudomonadati</taxon>
        <taxon>Bacteroidota</taxon>
        <taxon>Flavobacteriia</taxon>
        <taxon>Flavobacteriales</taxon>
        <taxon>Flavobacteriaceae</taxon>
        <taxon>Flavobacterium</taxon>
    </lineage>
</organism>
<reference evidence="5" key="2">
    <citation type="submission" date="2012-03" db="EMBL/GenBank/DDBJ databases">
        <title>Complete genome sequence of Flavobacterium indicum GPTSA100-9T, isolated from warm spring water.</title>
        <authorList>
            <person name="Barbier P."/>
            <person name="Houel A."/>
            <person name="Loux V."/>
            <person name="Poulain J."/>
            <person name="Bernardet J.-F."/>
            <person name="Touchon M."/>
            <person name="Duchaud E."/>
        </authorList>
    </citation>
    <scope>NUCLEOTIDE SEQUENCE [LARGE SCALE GENOMIC DNA]</scope>
    <source>
        <strain evidence="5">DSM 17447 / CIP 109464 / GPTSA100-9</strain>
    </source>
</reference>
<sequence>MTRQIVIAIFLVLTTISCSDKSDESVRSQDDNEFIEALTYHHEFKVSAIIDDFAKNKSIDKKIKTERVAQTTNYWTPLCYACFIGNSKAVKLLIEKGANVNYKDSNGQTPLILASITGNIEEIALLLKAGADINGVDMNNSSALIHASAEGNLLTVKYLVDQGCELEPKNGGQNALDFAIFYQHQQVIDYLTEKGLKKSGT</sequence>
<dbReference type="PATRIC" id="fig|1094466.5.peg.969"/>
<dbReference type="KEGG" id="fin:KQS_04955"/>
<proteinExistence type="predicted"/>
<dbReference type="SUPFAM" id="SSF48403">
    <property type="entry name" value="Ankyrin repeat"/>
    <property type="match status" value="1"/>
</dbReference>
<evidence type="ECO:0000313" key="4">
    <source>
        <dbReference type="EMBL" id="CCG52957.1"/>
    </source>
</evidence>
<dbReference type="Proteomes" id="UP000007599">
    <property type="component" value="Chromosome I"/>
</dbReference>
<dbReference type="PANTHER" id="PTHR24171">
    <property type="entry name" value="ANKYRIN REPEAT DOMAIN-CONTAINING PROTEIN 39-RELATED"/>
    <property type="match status" value="1"/>
</dbReference>
<keyword evidence="5" id="KW-1185">Reference proteome</keyword>
<dbReference type="Gene3D" id="1.25.40.20">
    <property type="entry name" value="Ankyrin repeat-containing domain"/>
    <property type="match status" value="2"/>
</dbReference>
<feature type="repeat" description="ANK" evidence="3">
    <location>
        <begin position="73"/>
        <end position="105"/>
    </location>
</feature>
<dbReference type="AlphaFoldDB" id="H8XUH4"/>
<evidence type="ECO:0000256" key="2">
    <source>
        <dbReference type="ARBA" id="ARBA00023043"/>
    </source>
</evidence>
<keyword evidence="1" id="KW-0677">Repeat</keyword>
<dbReference type="OrthoDB" id="407974at2"/>
<dbReference type="Pfam" id="PF12796">
    <property type="entry name" value="Ank_2"/>
    <property type="match status" value="1"/>
</dbReference>
<dbReference type="EMBL" id="HE774682">
    <property type="protein sequence ID" value="CCG52957.1"/>
    <property type="molecule type" value="Genomic_DNA"/>
</dbReference>
<dbReference type="PROSITE" id="PS50297">
    <property type="entry name" value="ANK_REP_REGION"/>
    <property type="match status" value="2"/>
</dbReference>
<reference evidence="4 5" key="1">
    <citation type="journal article" date="2012" name="J. Bacteriol.">
        <title>Complete Genome Sequence of Flavobacterium indicum GPSTA100-9T, Isolated from Warm Spring Water.</title>
        <authorList>
            <person name="Barbier P."/>
            <person name="Houel A."/>
            <person name="Loux V."/>
            <person name="Poulain J."/>
            <person name="Bernardet J.F."/>
            <person name="Touchon M."/>
            <person name="Duchaud E."/>
        </authorList>
    </citation>
    <scope>NUCLEOTIDE SEQUENCE [LARGE SCALE GENOMIC DNA]</scope>
    <source>
        <strain evidence="5">DSM 17447 / CIP 109464 / GPTSA100-9</strain>
    </source>
</reference>
<feature type="repeat" description="ANK" evidence="3">
    <location>
        <begin position="106"/>
        <end position="138"/>
    </location>
</feature>
<keyword evidence="2 3" id="KW-0040">ANK repeat</keyword>
<evidence type="ECO:0000256" key="3">
    <source>
        <dbReference type="PROSITE-ProRule" id="PRU00023"/>
    </source>
</evidence>
<evidence type="ECO:0000256" key="1">
    <source>
        <dbReference type="ARBA" id="ARBA00022737"/>
    </source>
</evidence>
<dbReference type="PROSITE" id="PS51257">
    <property type="entry name" value="PROKAR_LIPOPROTEIN"/>
    <property type="match status" value="1"/>
</dbReference>
<dbReference type="InterPro" id="IPR036770">
    <property type="entry name" value="Ankyrin_rpt-contain_sf"/>
</dbReference>
<dbReference type="RefSeq" id="WP_014388097.1">
    <property type="nucleotide sequence ID" value="NC_017025.1"/>
</dbReference>
<dbReference type="STRING" id="1094466.KQS_04955"/>
<gene>
    <name evidence="4" type="ordered locus">KQS_04955</name>
</gene>
<name>H8XUH4_FLAIG</name>
<dbReference type="InterPro" id="IPR002110">
    <property type="entry name" value="Ankyrin_rpt"/>
</dbReference>
<dbReference type="eggNOG" id="COG0666">
    <property type="taxonomic scope" value="Bacteria"/>
</dbReference>
<evidence type="ECO:0000313" key="5">
    <source>
        <dbReference type="Proteomes" id="UP000007599"/>
    </source>
</evidence>
<protein>
    <submittedName>
        <fullName evidence="4">Uncharacterized protein</fullName>
    </submittedName>
</protein>
<dbReference type="PROSITE" id="PS50088">
    <property type="entry name" value="ANK_REPEAT"/>
    <property type="match status" value="2"/>
</dbReference>